<dbReference type="AlphaFoldDB" id="K5WXJ8"/>
<dbReference type="HOGENOM" id="CLU_2197868_0_0_1"/>
<dbReference type="InParanoid" id="K5WXJ8"/>
<dbReference type="KEGG" id="pco:PHACADRAFT_255665"/>
<proteinExistence type="predicted"/>
<evidence type="ECO:0000313" key="2">
    <source>
        <dbReference type="Proteomes" id="UP000008370"/>
    </source>
</evidence>
<sequence>MCPIEALSNFEFFRPDCECNPVDSQDRDTLKDYYTEPERAMYQACGCNGESADVTMLHTITTCVVQNTGDRNKRLAKHLIEAILEGYILPIENRVNDEDAAFRLQRCY</sequence>
<reference evidence="1 2" key="1">
    <citation type="journal article" date="2012" name="BMC Genomics">
        <title>Comparative genomics of the white-rot fungi, Phanerochaete carnosa and P. chrysosporium, to elucidate the genetic basis of the distinct wood types they colonize.</title>
        <authorList>
            <person name="Suzuki H."/>
            <person name="MacDonald J."/>
            <person name="Syed K."/>
            <person name="Salamov A."/>
            <person name="Hori C."/>
            <person name="Aerts A."/>
            <person name="Henrissat B."/>
            <person name="Wiebenga A."/>
            <person name="vanKuyk P.A."/>
            <person name="Barry K."/>
            <person name="Lindquist E."/>
            <person name="LaButti K."/>
            <person name="Lapidus A."/>
            <person name="Lucas S."/>
            <person name="Coutinho P."/>
            <person name="Gong Y."/>
            <person name="Samejima M."/>
            <person name="Mahadevan R."/>
            <person name="Abou-Zaid M."/>
            <person name="de Vries R.P."/>
            <person name="Igarashi K."/>
            <person name="Yadav J.S."/>
            <person name="Grigoriev I.V."/>
            <person name="Master E.R."/>
        </authorList>
    </citation>
    <scope>NUCLEOTIDE SEQUENCE [LARGE SCALE GENOMIC DNA]</scope>
    <source>
        <strain evidence="1 2">HHB-10118-sp</strain>
    </source>
</reference>
<dbReference type="EMBL" id="JH930472">
    <property type="protein sequence ID" value="EKM55212.1"/>
    <property type="molecule type" value="Genomic_DNA"/>
</dbReference>
<organism evidence="1 2">
    <name type="scientific">Phanerochaete carnosa (strain HHB-10118-sp)</name>
    <name type="common">White-rot fungus</name>
    <name type="synonym">Peniophora carnosa</name>
    <dbReference type="NCBI Taxonomy" id="650164"/>
    <lineage>
        <taxon>Eukaryota</taxon>
        <taxon>Fungi</taxon>
        <taxon>Dikarya</taxon>
        <taxon>Basidiomycota</taxon>
        <taxon>Agaricomycotina</taxon>
        <taxon>Agaricomycetes</taxon>
        <taxon>Polyporales</taxon>
        <taxon>Phanerochaetaceae</taxon>
        <taxon>Phanerochaete</taxon>
    </lineage>
</organism>
<name>K5WXJ8_PHACS</name>
<dbReference type="GeneID" id="18916360"/>
<dbReference type="Proteomes" id="UP000008370">
    <property type="component" value="Unassembled WGS sequence"/>
</dbReference>
<gene>
    <name evidence="1" type="ORF">PHACADRAFT_255665</name>
</gene>
<dbReference type="RefSeq" id="XP_007395548.1">
    <property type="nucleotide sequence ID" value="XM_007395486.1"/>
</dbReference>
<accession>K5WXJ8</accession>
<keyword evidence="2" id="KW-1185">Reference proteome</keyword>
<evidence type="ECO:0000313" key="1">
    <source>
        <dbReference type="EMBL" id="EKM55212.1"/>
    </source>
</evidence>
<protein>
    <submittedName>
        <fullName evidence="1">Uncharacterized protein</fullName>
    </submittedName>
</protein>